<dbReference type="CDD" id="cd03716">
    <property type="entry name" value="SOCS_ASB_like"/>
    <property type="match status" value="1"/>
</dbReference>
<proteinExistence type="predicted"/>
<accession>A0A8J1YB43</accession>
<dbReference type="Pfam" id="PF07525">
    <property type="entry name" value="SOCS_box"/>
    <property type="match status" value="1"/>
</dbReference>
<dbReference type="AlphaFoldDB" id="A0A8J1YB43"/>
<dbReference type="OrthoDB" id="6419934at2759"/>
<dbReference type="GO" id="GO:0035556">
    <property type="term" value="P:intracellular signal transduction"/>
    <property type="evidence" value="ECO:0007669"/>
    <property type="project" value="InterPro"/>
</dbReference>
<dbReference type="SUPFAM" id="SSF158235">
    <property type="entry name" value="SOCS box-like"/>
    <property type="match status" value="1"/>
</dbReference>
<dbReference type="Proteomes" id="UP000749559">
    <property type="component" value="Unassembled WGS sequence"/>
</dbReference>
<keyword evidence="2" id="KW-1185">Reference proteome</keyword>
<dbReference type="SMART" id="SM00969">
    <property type="entry name" value="SOCS_box"/>
    <property type="match status" value="1"/>
</dbReference>
<dbReference type="InterPro" id="IPR036036">
    <property type="entry name" value="SOCS_box-like_dom_sf"/>
</dbReference>
<name>A0A8J1YB43_OWEFU</name>
<dbReference type="Gene3D" id="1.10.750.20">
    <property type="entry name" value="SOCS box"/>
    <property type="match status" value="1"/>
</dbReference>
<sequence length="357" mass="41173">MEHVRAATSPNIFLALRRKFGDSCLDHIHLKTSRAYIRDLITKGRCHAEHVARDAINLKTFTSVMKWARDNLYNASNVALSICYGSNLISPIVNTLVDHFLSLFPYATKFELFGHGIEDQRLRLHRMQYFLQQTGQALLNRRYIPVGNTEMQRSLLSLENWNGRDSGPSLMVLQKKFGLVLTPFLQICIELNPDMVMLFLRHGAQPLAYTHNDSPPALCKLQMYPFAKVIGAINNCANYEDVGHADSETLNKAIKCIQSMCQVIPHVNIIVLNESAEYYSRYTRRHDVLQKPTFFLREKFIDVLPLNRWQHPSELVHLCRCRIRNSLRKIPQDILSLPIPNPLKRYLDLNEPFGVNF</sequence>
<gene>
    <name evidence="1" type="ORF">OFUS_LOCUS15586</name>
</gene>
<evidence type="ECO:0000313" key="1">
    <source>
        <dbReference type="EMBL" id="CAH1790372.1"/>
    </source>
</evidence>
<dbReference type="EMBL" id="CAIIXF020000007">
    <property type="protein sequence ID" value="CAH1790372.1"/>
    <property type="molecule type" value="Genomic_DNA"/>
</dbReference>
<evidence type="ECO:0000313" key="2">
    <source>
        <dbReference type="Proteomes" id="UP000749559"/>
    </source>
</evidence>
<reference evidence="1" key="1">
    <citation type="submission" date="2022-03" db="EMBL/GenBank/DDBJ databases">
        <authorList>
            <person name="Martin C."/>
        </authorList>
    </citation>
    <scope>NUCLEOTIDE SEQUENCE</scope>
</reference>
<protein>
    <submittedName>
        <fullName evidence="1">Uncharacterized protein</fullName>
    </submittedName>
</protein>
<comment type="caution">
    <text evidence="1">The sequence shown here is derived from an EMBL/GenBank/DDBJ whole genome shotgun (WGS) entry which is preliminary data.</text>
</comment>
<dbReference type="PROSITE" id="PS50225">
    <property type="entry name" value="SOCS"/>
    <property type="match status" value="1"/>
</dbReference>
<organism evidence="1 2">
    <name type="scientific">Owenia fusiformis</name>
    <name type="common">Polychaete worm</name>
    <dbReference type="NCBI Taxonomy" id="6347"/>
    <lineage>
        <taxon>Eukaryota</taxon>
        <taxon>Metazoa</taxon>
        <taxon>Spiralia</taxon>
        <taxon>Lophotrochozoa</taxon>
        <taxon>Annelida</taxon>
        <taxon>Polychaeta</taxon>
        <taxon>Sedentaria</taxon>
        <taxon>Canalipalpata</taxon>
        <taxon>Sabellida</taxon>
        <taxon>Oweniida</taxon>
        <taxon>Oweniidae</taxon>
        <taxon>Owenia</taxon>
    </lineage>
</organism>
<dbReference type="InterPro" id="IPR001496">
    <property type="entry name" value="SOCS_box"/>
</dbReference>